<sequence>MLMVSMMKPPLTEDEVQWKKGVRMDNRAASRNDGHRKGVRFFKDDEDFYQLEDTLMALCFLEAGDSWVPVPPWKQFHYPFEVSRRATDLAALTDGARQQLERMLQGDDDDDYDSINGCNQREDDSELDNTDDDDECY</sequence>
<evidence type="ECO:0000256" key="1">
    <source>
        <dbReference type="SAM" id="MobiDB-lite"/>
    </source>
</evidence>
<gene>
    <name evidence="2" type="ORF">CYMTET_15981</name>
</gene>
<dbReference type="EMBL" id="LGRX02006929">
    <property type="protein sequence ID" value="KAK3275919.1"/>
    <property type="molecule type" value="Genomic_DNA"/>
</dbReference>
<comment type="caution">
    <text evidence="2">The sequence shown here is derived from an EMBL/GenBank/DDBJ whole genome shotgun (WGS) entry which is preliminary data.</text>
</comment>
<evidence type="ECO:0000313" key="3">
    <source>
        <dbReference type="Proteomes" id="UP001190700"/>
    </source>
</evidence>
<accession>A0AAE0GD42</accession>
<proteinExistence type="predicted"/>
<dbReference type="AlphaFoldDB" id="A0AAE0GD42"/>
<feature type="compositionally biased region" description="Acidic residues" evidence="1">
    <location>
        <begin position="123"/>
        <end position="137"/>
    </location>
</feature>
<keyword evidence="3" id="KW-1185">Reference proteome</keyword>
<organism evidence="2 3">
    <name type="scientific">Cymbomonas tetramitiformis</name>
    <dbReference type="NCBI Taxonomy" id="36881"/>
    <lineage>
        <taxon>Eukaryota</taxon>
        <taxon>Viridiplantae</taxon>
        <taxon>Chlorophyta</taxon>
        <taxon>Pyramimonadophyceae</taxon>
        <taxon>Pyramimonadales</taxon>
        <taxon>Pyramimonadaceae</taxon>
        <taxon>Cymbomonas</taxon>
    </lineage>
</organism>
<name>A0AAE0GD42_9CHLO</name>
<reference evidence="2 3" key="1">
    <citation type="journal article" date="2015" name="Genome Biol. Evol.">
        <title>Comparative Genomics of a Bacterivorous Green Alga Reveals Evolutionary Causalities and Consequences of Phago-Mixotrophic Mode of Nutrition.</title>
        <authorList>
            <person name="Burns J.A."/>
            <person name="Paasch A."/>
            <person name="Narechania A."/>
            <person name="Kim E."/>
        </authorList>
    </citation>
    <scope>NUCLEOTIDE SEQUENCE [LARGE SCALE GENOMIC DNA]</scope>
    <source>
        <strain evidence="2 3">PLY_AMNH</strain>
    </source>
</reference>
<evidence type="ECO:0000313" key="2">
    <source>
        <dbReference type="EMBL" id="KAK3275919.1"/>
    </source>
</evidence>
<protein>
    <submittedName>
        <fullName evidence="2">Uncharacterized protein</fullName>
    </submittedName>
</protein>
<feature type="region of interest" description="Disordered" evidence="1">
    <location>
        <begin position="102"/>
        <end position="137"/>
    </location>
</feature>
<dbReference type="Proteomes" id="UP001190700">
    <property type="component" value="Unassembled WGS sequence"/>
</dbReference>